<reference evidence="3 4" key="1">
    <citation type="submission" date="2015-09" db="EMBL/GenBank/DDBJ databases">
        <title>Sorangium comparison.</title>
        <authorList>
            <person name="Zaburannyi N."/>
            <person name="Bunk B."/>
            <person name="Overmann J."/>
            <person name="Mueller R."/>
        </authorList>
    </citation>
    <scope>NUCLEOTIDE SEQUENCE [LARGE SCALE GENOMIC DNA]</scope>
    <source>
        <strain evidence="3 4">So ceGT47</strain>
    </source>
</reference>
<dbReference type="RefSeq" id="WP_129345791.1">
    <property type="nucleotide sequence ID" value="NZ_CP012670.1"/>
</dbReference>
<evidence type="ECO:0000259" key="2">
    <source>
        <dbReference type="Pfam" id="PF09937"/>
    </source>
</evidence>
<dbReference type="OrthoDB" id="5290767at2"/>
<evidence type="ECO:0000313" key="3">
    <source>
        <dbReference type="EMBL" id="AUX20549.1"/>
    </source>
</evidence>
<name>A0A4P2PV53_SORCE</name>
<dbReference type="Proteomes" id="UP000295781">
    <property type="component" value="Chromosome"/>
</dbReference>
<feature type="compositionally biased region" description="Pro residues" evidence="1">
    <location>
        <begin position="543"/>
        <end position="557"/>
    </location>
</feature>
<dbReference type="Pfam" id="PF09937">
    <property type="entry name" value="DUF2169"/>
    <property type="match status" value="1"/>
</dbReference>
<feature type="region of interest" description="Disordered" evidence="1">
    <location>
        <begin position="380"/>
        <end position="416"/>
    </location>
</feature>
<feature type="region of interest" description="Disordered" evidence="1">
    <location>
        <begin position="452"/>
        <end position="559"/>
    </location>
</feature>
<gene>
    <name evidence="3" type="ORF">SOCEGT47_010210</name>
</gene>
<dbReference type="InterPro" id="IPR018683">
    <property type="entry name" value="DUF2169"/>
</dbReference>
<feature type="compositionally biased region" description="Low complexity" evidence="1">
    <location>
        <begin position="385"/>
        <end position="395"/>
    </location>
</feature>
<feature type="domain" description="DUF2169" evidence="2">
    <location>
        <begin position="23"/>
        <end position="301"/>
    </location>
</feature>
<protein>
    <recommendedName>
        <fullName evidence="2">DUF2169 domain-containing protein</fullName>
    </recommendedName>
</protein>
<feature type="compositionally biased region" description="Low complexity" evidence="1">
    <location>
        <begin position="508"/>
        <end position="522"/>
    </location>
</feature>
<dbReference type="AlphaFoldDB" id="A0A4P2PV53"/>
<organism evidence="3 4">
    <name type="scientific">Sorangium cellulosum</name>
    <name type="common">Polyangium cellulosum</name>
    <dbReference type="NCBI Taxonomy" id="56"/>
    <lineage>
        <taxon>Bacteria</taxon>
        <taxon>Pseudomonadati</taxon>
        <taxon>Myxococcota</taxon>
        <taxon>Polyangia</taxon>
        <taxon>Polyangiales</taxon>
        <taxon>Polyangiaceae</taxon>
        <taxon>Sorangium</taxon>
    </lineage>
</organism>
<proteinExistence type="predicted"/>
<feature type="compositionally biased region" description="Basic and acidic residues" evidence="1">
    <location>
        <begin position="526"/>
        <end position="537"/>
    </location>
</feature>
<dbReference type="EMBL" id="CP012670">
    <property type="protein sequence ID" value="AUX20549.1"/>
    <property type="molecule type" value="Genomic_DNA"/>
</dbReference>
<accession>A0A4P2PV53</accession>
<sequence length="698" mass="72717">MHVSSACPLRVASLVWQPRPGAFALTVVCKATFSLEPGLSRLAPAQEAPWEADVPWGDEPGASLWAASDLAPFKRRADVLVVGHAHAPPGERATSLVARLAVGAVDKRIEVHGPRAWTLVGRLTDAIPFAEAPLRWERAASGPDGWNPVGVPVNPAPDVRGLRRAPSLLPPGTVLRAPADAPPPAGFGPIAPSWPGRVSRLRQHAATFRHDAWAEQPLPEDINPSYFNAAPPDQQLEQLTGGERIVLAHLHPRHPQLATVLEEVIPRAALRRGDSAPQEMRLRCDTLWIDADRGICTLTWRGAVPLGHAGEDVTVVVTAERPHEELDVEDTLLAQGAPVARAGVSALAQTLDLEPRGGAAAAEPATTLAPALRAAGPSGALPFVAPSERPASAGAGAPGEGREGREGPMTAAPGTLASDTLTLGAGLVAAAPLPFQAGLVAAAPLPFQAAPAPAAAPASAPGPAPAPSVDAPEQRSPRVTPPPPPFLGQLLSRLAGEAAEERAEAPRAEAAPAEAPRAEAPPAEAPRVESPRAEALRVEPSPAEAPPPEATPSPEPAVRPEDVTVERFAAISAEIAEQRAPRAEVLRAHGIRERDWAAVERHVRALLDRDARAGGKLRAAHDAAYVAAVEGFRGPIGLPEYARIAVGLERGAAGDVLDALAIQRAALMPIVRVWTKKAASQPALSAELMALLEELRAG</sequence>
<evidence type="ECO:0000256" key="1">
    <source>
        <dbReference type="SAM" id="MobiDB-lite"/>
    </source>
</evidence>
<evidence type="ECO:0000313" key="4">
    <source>
        <dbReference type="Proteomes" id="UP000295781"/>
    </source>
</evidence>